<evidence type="ECO:0000259" key="2">
    <source>
        <dbReference type="Pfam" id="PF01029"/>
    </source>
</evidence>
<keyword evidence="4" id="KW-1185">Reference proteome</keyword>
<name>A0A8F1MBK4_9BACT</name>
<dbReference type="Pfam" id="PF01029">
    <property type="entry name" value="NusB"/>
    <property type="match status" value="1"/>
</dbReference>
<dbReference type="InterPro" id="IPR006027">
    <property type="entry name" value="NusB_RsmB_TIM44"/>
</dbReference>
<evidence type="ECO:0000313" key="3">
    <source>
        <dbReference type="EMBL" id="QWQ32034.1"/>
    </source>
</evidence>
<organism evidence="3 4">
    <name type="scientific">Candidatus Minimicrobia naudis</name>
    <dbReference type="NCBI Taxonomy" id="2841263"/>
    <lineage>
        <taxon>Bacteria</taxon>
        <taxon>Candidatus Saccharimonadota</taxon>
        <taxon>Candidatus Saccharimonadota incertae sedis</taxon>
        <taxon>Candidatus Minimicrobia</taxon>
    </lineage>
</organism>
<dbReference type="GO" id="GO:0003723">
    <property type="term" value="F:RNA binding"/>
    <property type="evidence" value="ECO:0007669"/>
    <property type="project" value="UniProtKB-KW"/>
</dbReference>
<dbReference type="AlphaFoldDB" id="A0A8F1MBK4"/>
<reference evidence="3" key="1">
    <citation type="submission" date="2021-06" db="EMBL/GenBank/DDBJ databases">
        <title>An adapted protocol for Saccharibacteria cultivation: two new species join this phylum of Candidate Phyla Radiations.</title>
        <authorList>
            <person name="Ibrahim A."/>
            <person name="Maatouk M."/>
            <person name="Zgheib R."/>
            <person name="Haddad G."/>
            <person name="Bou Khalil J."/>
            <person name="Raoult D."/>
            <person name="Bittar F."/>
        </authorList>
    </citation>
    <scope>NUCLEOTIDE SEQUENCE</scope>
    <source>
        <strain evidence="3">IHU1</strain>
    </source>
</reference>
<proteinExistence type="predicted"/>
<dbReference type="Gene3D" id="1.10.940.10">
    <property type="entry name" value="NusB-like"/>
    <property type="match status" value="1"/>
</dbReference>
<dbReference type="SUPFAM" id="SSF48013">
    <property type="entry name" value="NusB-like"/>
    <property type="match status" value="1"/>
</dbReference>
<dbReference type="EMBL" id="CP076460">
    <property type="protein sequence ID" value="QWQ32034.1"/>
    <property type="molecule type" value="Genomic_DNA"/>
</dbReference>
<dbReference type="KEGG" id="mnd:KOY48_04000"/>
<evidence type="ECO:0000313" key="4">
    <source>
        <dbReference type="Proteomes" id="UP000679129"/>
    </source>
</evidence>
<dbReference type="Proteomes" id="UP000679129">
    <property type="component" value="Chromosome"/>
</dbReference>
<sequence length="115" mass="13250">MSHCKHFYEHEFRKEVGDSDVDYKTILKRNLAEYKSSVDDIEFIDNLISGVLSTQVQLDEKLQPLAPEWPISQLPRIDRAVLRIGLYELLYCADTVPPKVVINEAVRISESVRFG</sequence>
<evidence type="ECO:0000256" key="1">
    <source>
        <dbReference type="ARBA" id="ARBA00022884"/>
    </source>
</evidence>
<accession>A0A8F1MBK4</accession>
<keyword evidence="1" id="KW-0694">RNA-binding</keyword>
<gene>
    <name evidence="3" type="ORF">KOY48_04000</name>
</gene>
<dbReference type="InterPro" id="IPR035926">
    <property type="entry name" value="NusB-like_sf"/>
</dbReference>
<dbReference type="GO" id="GO:0006355">
    <property type="term" value="P:regulation of DNA-templated transcription"/>
    <property type="evidence" value="ECO:0007669"/>
    <property type="project" value="InterPro"/>
</dbReference>
<feature type="domain" description="NusB/RsmB/TIM44" evidence="2">
    <location>
        <begin position="8"/>
        <end position="110"/>
    </location>
</feature>
<protein>
    <submittedName>
        <fullName evidence="3">Transcription antitermination protein NusB</fullName>
    </submittedName>
</protein>